<accession>A0A7W9IBP9</accession>
<comment type="caution">
    <text evidence="5">The sequence shown here is derived from an EMBL/GenBank/DDBJ whole genome shotgun (WGS) entry which is preliminary data.</text>
</comment>
<feature type="active site" description="Proton donor/acceptor" evidence="2">
    <location>
        <position position="198"/>
    </location>
</feature>
<dbReference type="Proteomes" id="UP000540685">
    <property type="component" value="Unassembled WGS sequence"/>
</dbReference>
<dbReference type="AlphaFoldDB" id="A0A7W9IBP9"/>
<dbReference type="GO" id="GO:0004341">
    <property type="term" value="F:gluconolactonase activity"/>
    <property type="evidence" value="ECO:0007669"/>
    <property type="project" value="TreeGrafter"/>
</dbReference>
<evidence type="ECO:0000313" key="5">
    <source>
        <dbReference type="EMBL" id="MBB5817565.1"/>
    </source>
</evidence>
<dbReference type="GO" id="GO:0005509">
    <property type="term" value="F:calcium ion binding"/>
    <property type="evidence" value="ECO:0007669"/>
    <property type="project" value="TreeGrafter"/>
</dbReference>
<evidence type="ECO:0000256" key="3">
    <source>
        <dbReference type="PIRSR" id="PIRSR605511-2"/>
    </source>
</evidence>
<feature type="binding site" evidence="3">
    <location>
        <position position="19"/>
    </location>
    <ligand>
        <name>a divalent metal cation</name>
        <dbReference type="ChEBI" id="CHEBI:60240"/>
    </ligand>
</feature>
<dbReference type="InterPro" id="IPR011042">
    <property type="entry name" value="6-blade_b-propeller_TolB-like"/>
</dbReference>
<dbReference type="RefSeq" id="WP_184540699.1">
    <property type="nucleotide sequence ID" value="NZ_JACHMP010000001.1"/>
</dbReference>
<organism evidence="5 6">
    <name type="scientific">Streptosporangium becharense</name>
    <dbReference type="NCBI Taxonomy" id="1816182"/>
    <lineage>
        <taxon>Bacteria</taxon>
        <taxon>Bacillati</taxon>
        <taxon>Actinomycetota</taxon>
        <taxon>Actinomycetes</taxon>
        <taxon>Streptosporangiales</taxon>
        <taxon>Streptosporangiaceae</taxon>
        <taxon>Streptosporangium</taxon>
    </lineage>
</organism>
<evidence type="ECO:0000256" key="1">
    <source>
        <dbReference type="ARBA" id="ARBA00008853"/>
    </source>
</evidence>
<protein>
    <submittedName>
        <fullName evidence="5">Sugar lactone lactonase YvrE</fullName>
    </submittedName>
</protein>
<dbReference type="SUPFAM" id="SSF63829">
    <property type="entry name" value="Calcium-dependent phosphotriesterase"/>
    <property type="match status" value="1"/>
</dbReference>
<evidence type="ECO:0000313" key="6">
    <source>
        <dbReference type="Proteomes" id="UP000540685"/>
    </source>
</evidence>
<feature type="binding site" evidence="3">
    <location>
        <position position="121"/>
    </location>
    <ligand>
        <name>substrate</name>
    </ligand>
</feature>
<evidence type="ECO:0000259" key="4">
    <source>
        <dbReference type="Pfam" id="PF08450"/>
    </source>
</evidence>
<dbReference type="EMBL" id="JACHMP010000001">
    <property type="protein sequence ID" value="MBB5817565.1"/>
    <property type="molecule type" value="Genomic_DNA"/>
</dbReference>
<comment type="similarity">
    <text evidence="1">Belongs to the SMP-30/CGR1 family.</text>
</comment>
<dbReference type="PANTHER" id="PTHR10907:SF47">
    <property type="entry name" value="REGUCALCIN"/>
    <property type="match status" value="1"/>
</dbReference>
<feature type="domain" description="SMP-30/Gluconolactonase/LRE-like region" evidence="4">
    <location>
        <begin position="17"/>
        <end position="256"/>
    </location>
</feature>
<keyword evidence="3" id="KW-0479">Metal-binding</keyword>
<dbReference type="InterPro" id="IPR013658">
    <property type="entry name" value="SGL"/>
</dbReference>
<name>A0A7W9IBP9_9ACTN</name>
<dbReference type="PANTHER" id="PTHR10907">
    <property type="entry name" value="REGUCALCIN"/>
    <property type="match status" value="1"/>
</dbReference>
<proteinExistence type="inferred from homology"/>
<dbReference type="PRINTS" id="PR01790">
    <property type="entry name" value="SMP30FAMILY"/>
</dbReference>
<feature type="binding site" evidence="3">
    <location>
        <position position="198"/>
    </location>
    <ligand>
        <name>a divalent metal cation</name>
        <dbReference type="ChEBI" id="CHEBI:60240"/>
    </ligand>
</feature>
<dbReference type="Pfam" id="PF08450">
    <property type="entry name" value="SGL"/>
    <property type="match status" value="1"/>
</dbReference>
<feature type="binding site" evidence="3">
    <location>
        <position position="101"/>
    </location>
    <ligand>
        <name>substrate</name>
    </ligand>
</feature>
<keyword evidence="6" id="KW-1185">Reference proteome</keyword>
<feature type="binding site" evidence="3">
    <location>
        <position position="148"/>
    </location>
    <ligand>
        <name>a divalent metal cation</name>
        <dbReference type="ChEBI" id="CHEBI:60240"/>
    </ligand>
</feature>
<feature type="binding site" evidence="3">
    <location>
        <position position="103"/>
    </location>
    <ligand>
        <name>substrate</name>
    </ligand>
</feature>
<dbReference type="GO" id="GO:0019853">
    <property type="term" value="P:L-ascorbic acid biosynthetic process"/>
    <property type="evidence" value="ECO:0007669"/>
    <property type="project" value="TreeGrafter"/>
</dbReference>
<dbReference type="InterPro" id="IPR005511">
    <property type="entry name" value="SMP-30"/>
</dbReference>
<dbReference type="Gene3D" id="2.120.10.30">
    <property type="entry name" value="TolB, C-terminal domain"/>
    <property type="match status" value="1"/>
</dbReference>
<evidence type="ECO:0000256" key="2">
    <source>
        <dbReference type="PIRSR" id="PIRSR605511-1"/>
    </source>
</evidence>
<gene>
    <name evidence="5" type="ORF">F4562_000627</name>
</gene>
<sequence>MVSSFDAEPVLRIRADIGEGPAWDAVRGRLVWVDITACAVHVLDPATGADQAVDVGVHVGAAVPTGDGELLLAVRDGIARLTAEGTVRMVAEVEADVPGNRMNDAKCDPAGRLWAGTMPYDSTPGVAALYRYDGASVVRVLDGVSLSNGLGWSPDGTVMYYIDSRTQRVDAYSYDAATGDIRDRRTVVEIDRADGTPDGMTVDDDGCLWIGLWGGGRVRRYTPDGVPDREVRLPVTQVTSCAFGGPRGDVLYITSAARGLDPAALGEQPLAGSVFAVEPGVTGRPAVPFSG</sequence>
<keyword evidence="3" id="KW-0862">Zinc</keyword>
<reference evidence="5 6" key="1">
    <citation type="submission" date="2020-08" db="EMBL/GenBank/DDBJ databases">
        <title>Sequencing the genomes of 1000 actinobacteria strains.</title>
        <authorList>
            <person name="Klenk H.-P."/>
        </authorList>
    </citation>
    <scope>NUCLEOTIDE SEQUENCE [LARGE SCALE GENOMIC DNA]</scope>
    <source>
        <strain evidence="5 6">DSM 46887</strain>
    </source>
</reference>
<comment type="cofactor">
    <cofactor evidence="3">
        <name>Zn(2+)</name>
        <dbReference type="ChEBI" id="CHEBI:29105"/>
    </cofactor>
    <text evidence="3">Binds 1 divalent metal cation per subunit.</text>
</comment>